<dbReference type="GO" id="GO:0042026">
    <property type="term" value="P:protein refolding"/>
    <property type="evidence" value="ECO:0007669"/>
    <property type="project" value="UniProtKB-ARBA"/>
</dbReference>
<dbReference type="Proteomes" id="UP000006875">
    <property type="component" value="Plasmid pILYOP01"/>
</dbReference>
<protein>
    <recommendedName>
        <fullName evidence="10">Peptidyl-prolyl cis-trans isomerase</fullName>
        <ecNumber evidence="10">5.2.1.8</ecNumber>
    </recommendedName>
</protein>
<accession>E3HBY2</accession>
<dbReference type="PROSITE" id="PS50059">
    <property type="entry name" value="FKBP_PPIASE"/>
    <property type="match status" value="1"/>
</dbReference>
<keyword evidence="7 9" id="KW-0413">Isomerase</keyword>
<sequence>MKIEESKVVVLDFILSDEDGNILEDTKEVGPFAYIQGIGDFIPKIEEILEGKTEGFQSKIIVSPEEGYGQYDEDLISEMSKEDFSEFDDIYEGLDFQAETDEGVMEFVIKSIEDDVVLVDGNHPFAGKNLTFDLKVTEVRDASEEELEHGHVHF</sequence>
<evidence type="ECO:0000256" key="10">
    <source>
        <dbReference type="RuleBase" id="RU003915"/>
    </source>
</evidence>
<gene>
    <name evidence="12" type="ordered locus">Ilyop_2549</name>
</gene>
<dbReference type="PANTHER" id="PTHR47861">
    <property type="entry name" value="FKBP-TYPE PEPTIDYL-PROLYL CIS-TRANS ISOMERASE SLYD"/>
    <property type="match status" value="1"/>
</dbReference>
<dbReference type="InterPro" id="IPR001179">
    <property type="entry name" value="PPIase_FKBP_dom"/>
</dbReference>
<dbReference type="Gene3D" id="3.10.50.40">
    <property type="match status" value="1"/>
</dbReference>
<evidence type="ECO:0000259" key="11">
    <source>
        <dbReference type="PROSITE" id="PS50059"/>
    </source>
</evidence>
<keyword evidence="13" id="KW-1185">Reference proteome</keyword>
<dbReference type="InterPro" id="IPR046357">
    <property type="entry name" value="PPIase_dom_sf"/>
</dbReference>
<proteinExistence type="inferred from homology"/>
<dbReference type="GO" id="GO:0003755">
    <property type="term" value="F:peptidyl-prolyl cis-trans isomerase activity"/>
    <property type="evidence" value="ECO:0007669"/>
    <property type="project" value="UniProtKB-UniRule"/>
</dbReference>
<comment type="catalytic activity">
    <reaction evidence="1 9 10">
        <text>[protein]-peptidylproline (omega=180) = [protein]-peptidylproline (omega=0)</text>
        <dbReference type="Rhea" id="RHEA:16237"/>
        <dbReference type="Rhea" id="RHEA-COMP:10747"/>
        <dbReference type="Rhea" id="RHEA-COMP:10748"/>
        <dbReference type="ChEBI" id="CHEBI:83833"/>
        <dbReference type="ChEBI" id="CHEBI:83834"/>
        <dbReference type="EC" id="5.2.1.8"/>
    </reaction>
</comment>
<dbReference type="RefSeq" id="WP_013388967.1">
    <property type="nucleotide sequence ID" value="NC_014633.1"/>
</dbReference>
<keyword evidence="4" id="KW-0963">Cytoplasm</keyword>
<evidence type="ECO:0000313" key="13">
    <source>
        <dbReference type="Proteomes" id="UP000006875"/>
    </source>
</evidence>
<comment type="similarity">
    <text evidence="3 10">Belongs to the FKBP-type PPIase family.</text>
</comment>
<dbReference type="AlphaFoldDB" id="E3HBY2"/>
<dbReference type="OrthoDB" id="9808891at2"/>
<evidence type="ECO:0000313" key="12">
    <source>
        <dbReference type="EMBL" id="ADO84308.1"/>
    </source>
</evidence>
<keyword evidence="6" id="KW-0143">Chaperone</keyword>
<comment type="function">
    <text evidence="8">Also involved in hydrogenase metallocenter assembly, probably by participating in the nickel insertion step. This function in hydrogenase biosynthesis requires chaperone activity and the presence of the metal-binding domain, but not PPIase activity.</text>
</comment>
<dbReference type="PANTHER" id="PTHR47861:SF3">
    <property type="entry name" value="FKBP-TYPE PEPTIDYL-PROLYL CIS-TRANS ISOMERASE SLYD"/>
    <property type="match status" value="1"/>
</dbReference>
<evidence type="ECO:0000256" key="7">
    <source>
        <dbReference type="ARBA" id="ARBA00023235"/>
    </source>
</evidence>
<dbReference type="GO" id="GO:0005737">
    <property type="term" value="C:cytoplasm"/>
    <property type="evidence" value="ECO:0007669"/>
    <property type="project" value="UniProtKB-SubCell"/>
</dbReference>
<evidence type="ECO:0000256" key="6">
    <source>
        <dbReference type="ARBA" id="ARBA00023186"/>
    </source>
</evidence>
<keyword evidence="5 9" id="KW-0697">Rotamase</keyword>
<evidence type="ECO:0000256" key="1">
    <source>
        <dbReference type="ARBA" id="ARBA00000971"/>
    </source>
</evidence>
<evidence type="ECO:0000256" key="5">
    <source>
        <dbReference type="ARBA" id="ARBA00023110"/>
    </source>
</evidence>
<comment type="subcellular location">
    <subcellularLocation>
        <location evidence="2">Cytoplasm</location>
    </subcellularLocation>
</comment>
<keyword evidence="12" id="KW-0614">Plasmid</keyword>
<evidence type="ECO:0000256" key="2">
    <source>
        <dbReference type="ARBA" id="ARBA00004496"/>
    </source>
</evidence>
<dbReference type="EC" id="5.2.1.8" evidence="10"/>
<evidence type="ECO:0000256" key="3">
    <source>
        <dbReference type="ARBA" id="ARBA00006577"/>
    </source>
</evidence>
<dbReference type="SUPFAM" id="SSF54534">
    <property type="entry name" value="FKBP-like"/>
    <property type="match status" value="1"/>
</dbReference>
<dbReference type="KEGG" id="ipo:Ilyop_2549"/>
<geneLocation type="plasmid" evidence="12 13">
    <name>pILYOP01</name>
</geneLocation>
<dbReference type="EMBL" id="CP002282">
    <property type="protein sequence ID" value="ADO84308.1"/>
    <property type="molecule type" value="Genomic_DNA"/>
</dbReference>
<evidence type="ECO:0000256" key="9">
    <source>
        <dbReference type="PROSITE-ProRule" id="PRU00277"/>
    </source>
</evidence>
<feature type="domain" description="PPIase FKBP-type" evidence="11">
    <location>
        <begin position="6"/>
        <end position="70"/>
    </location>
</feature>
<reference evidence="12 13" key="1">
    <citation type="journal article" date="2010" name="Stand. Genomic Sci.">
        <title>Complete genome sequence of Ilyobacter polytropus type strain (CuHbu1).</title>
        <authorList>
            <person name="Sikorski J."/>
            <person name="Chertkov O."/>
            <person name="Lapidus A."/>
            <person name="Nolan M."/>
            <person name="Lucas S."/>
            <person name="Del Rio T.G."/>
            <person name="Tice H."/>
            <person name="Cheng J.F."/>
            <person name="Tapia R."/>
            <person name="Han C."/>
            <person name="Goodwin L."/>
            <person name="Pitluck S."/>
            <person name="Liolios K."/>
            <person name="Ivanova N."/>
            <person name="Mavromatis K."/>
            <person name="Mikhailova N."/>
            <person name="Pati A."/>
            <person name="Chen A."/>
            <person name="Palaniappan K."/>
            <person name="Land M."/>
            <person name="Hauser L."/>
            <person name="Chang Y.J."/>
            <person name="Jeffries C.D."/>
            <person name="Brambilla E."/>
            <person name="Yasawong M."/>
            <person name="Rohde M."/>
            <person name="Pukall R."/>
            <person name="Spring S."/>
            <person name="Goker M."/>
            <person name="Woyke T."/>
            <person name="Bristow J."/>
            <person name="Eisen J.A."/>
            <person name="Markowitz V."/>
            <person name="Hugenholtz P."/>
            <person name="Kyrpides N.C."/>
            <person name="Klenk H.P."/>
        </authorList>
    </citation>
    <scope>NUCLEOTIDE SEQUENCE [LARGE SCALE GENOMIC DNA]</scope>
    <source>
        <strain evidence="13">ATCC 51220 / DSM 2926 / LMG 16218 / CuHBu1</strain>
        <plasmid evidence="13">pILYOP01</plasmid>
    </source>
</reference>
<dbReference type="Pfam" id="PF00254">
    <property type="entry name" value="FKBP_C"/>
    <property type="match status" value="1"/>
</dbReference>
<name>E3HBY2_ILYPC</name>
<evidence type="ECO:0000256" key="4">
    <source>
        <dbReference type="ARBA" id="ARBA00022490"/>
    </source>
</evidence>
<evidence type="ECO:0000256" key="8">
    <source>
        <dbReference type="ARBA" id="ARBA00037071"/>
    </source>
</evidence>
<dbReference type="HOGENOM" id="CLU_098197_1_0_0"/>
<organism evidence="12 13">
    <name type="scientific">Ilyobacter polytropus (strain ATCC 51220 / DSM 2926 / LMG 16218 / CuHBu1)</name>
    <dbReference type="NCBI Taxonomy" id="572544"/>
    <lineage>
        <taxon>Bacteria</taxon>
        <taxon>Fusobacteriati</taxon>
        <taxon>Fusobacteriota</taxon>
        <taxon>Fusobacteriia</taxon>
        <taxon>Fusobacteriales</taxon>
        <taxon>Fusobacteriaceae</taxon>
        <taxon>Ilyobacter</taxon>
    </lineage>
</organism>